<keyword evidence="2 9" id="KW-0547">Nucleotide-binding</keyword>
<evidence type="ECO:0000256" key="9">
    <source>
        <dbReference type="HAMAP-Rule" id="MF_00969"/>
    </source>
</evidence>
<evidence type="ECO:0000256" key="4">
    <source>
        <dbReference type="ARBA" id="ARBA00022801"/>
    </source>
</evidence>
<evidence type="ECO:0000256" key="5">
    <source>
        <dbReference type="ARBA" id="ARBA00022806"/>
    </source>
</evidence>
<dbReference type="InterPro" id="IPR047112">
    <property type="entry name" value="RecG/Mfd"/>
</dbReference>
<comment type="subcellular location">
    <subcellularLocation>
        <location evidence="9">Cytoplasm</location>
    </subcellularLocation>
</comment>
<keyword evidence="1 9" id="KW-0963">Cytoplasm</keyword>
<evidence type="ECO:0000313" key="12">
    <source>
        <dbReference type="EMBL" id="MFC4666418.1"/>
    </source>
</evidence>
<dbReference type="Gene3D" id="3.40.50.300">
    <property type="entry name" value="P-loop containing nucleotide triphosphate hydrolases"/>
    <property type="match status" value="2"/>
</dbReference>
<dbReference type="EC" id="3.6.4.-" evidence="9"/>
<evidence type="ECO:0000259" key="10">
    <source>
        <dbReference type="PROSITE" id="PS51192"/>
    </source>
</evidence>
<dbReference type="InterPro" id="IPR036101">
    <property type="entry name" value="CarD-like/TRCF_RID_sf"/>
</dbReference>
<comment type="caution">
    <text evidence="12">The sequence shown here is derived from an EMBL/GenBank/DDBJ whole genome shotgun (WGS) entry which is preliminary data.</text>
</comment>
<dbReference type="InterPro" id="IPR005118">
    <property type="entry name" value="TRCF_C"/>
</dbReference>
<dbReference type="SUPFAM" id="SSF143517">
    <property type="entry name" value="TRCF domain-like"/>
    <property type="match status" value="1"/>
</dbReference>
<dbReference type="Pfam" id="PF17757">
    <property type="entry name" value="UvrB_inter"/>
    <property type="match status" value="1"/>
</dbReference>
<dbReference type="InterPro" id="IPR001650">
    <property type="entry name" value="Helicase_C-like"/>
</dbReference>
<evidence type="ECO:0000256" key="1">
    <source>
        <dbReference type="ARBA" id="ARBA00022490"/>
    </source>
</evidence>
<dbReference type="Pfam" id="PF00270">
    <property type="entry name" value="DEAD"/>
    <property type="match status" value="1"/>
</dbReference>
<dbReference type="InterPro" id="IPR004576">
    <property type="entry name" value="Mfd"/>
</dbReference>
<dbReference type="Pfam" id="PF00271">
    <property type="entry name" value="Helicase_C"/>
    <property type="match status" value="1"/>
</dbReference>
<keyword evidence="7 9" id="KW-0238">DNA-binding</keyword>
<dbReference type="SMART" id="SM00487">
    <property type="entry name" value="DEXDc"/>
    <property type="match status" value="1"/>
</dbReference>
<evidence type="ECO:0000259" key="11">
    <source>
        <dbReference type="PROSITE" id="PS51194"/>
    </source>
</evidence>
<comment type="function">
    <text evidence="9">Couples transcription and DNA repair by recognizing RNA polymerase (RNAP) stalled at DNA lesions. Mediates ATP-dependent release of RNAP and its truncated transcript from the DNA, and recruitment of nucleotide excision repair machinery to the damaged site.</text>
</comment>
<dbReference type="RefSeq" id="WP_380079466.1">
    <property type="nucleotide sequence ID" value="NZ_JBHSGO010000199.1"/>
</dbReference>
<dbReference type="SUPFAM" id="SSF141259">
    <property type="entry name" value="CarD-like"/>
    <property type="match status" value="1"/>
</dbReference>
<sequence>MTQNPIVEQYSRNTYIKEIEKRLGKGHSVNLFGLNGSSLACVIAAMSDGKAPLFCIAQDEEEAGYLYADLCALFGEEQTLFFPTSYKRAIKYGHIDQAAEILRAEVLAFIGGLGDLISDNDKKRNNSGLPIIVSYPSAILERVIEKETLKTEMLAIHTGDIIDQTDLKDKLIEWGFQRVDYVYEPGQFAIRGSIVDIFSYSRELPLRIDFFGDEIDSIRIFEIESQLSSETLDDIVLMPDVGAADTAKCSIFELLPPNMVFMIKSYELLKGRIEEVYNDTPLIDDGEGFSTITEMQDKLVKPDELLQRLNHFTQIRLSKSDAIKKVKEYTINTYPQPAFHKNFDLLINQLLDWKEMGVKTFFTTSNKLQADRIKEILAERQAEELMPQVLPITLHEGFVDTDNNIAMLTDHQIFERYHKYNLKSDKVRSGKVTLSLKELQQFNIGDYIVHVDHGIGVFGGLIQMDEGGITKEVVKLIYQNNDLVFVNLHSLHKLSKYRGKDSTEIKLSKVGGGAWNRIKERTKKRVKDIARDLIRLYAARREAEGFAFSQDSTLQHELEASFIYEDTPDQAKATEEVKADMEKPYPMDRLVCGDVGFGKTEVAVRAAFKAANDCKQVAVLVPTTVLAYQHYQTFSQRLEGLPVTIDYISRARSSKEIKEILKKLKDGDIDIIIGTHRLVSKDVAFHDLGLLIIDEEHKFGVAVKEKLRKLQLNVDTLTMSATPIPRTLHFSLMGARDLSNINTPPPNRYPVETSLVRFNADIIKEAINFEMSRSGQVFFVHNRIDNIKEIAALIKREVPDARVGIGHGQMKPAELEQLLLDFNRYEYDILLSTTIIENGIDVPNANTIIIDDAHRYGLSELHQLRGRVGRSKRKAFCYLVTPPLSSLTDDARKRLQAIESFSDLGSGMRIALQDLDIRGAGNALGAEQSGFISDLGYETYQKVFDEALSELKADEFADFYSKDDEGKQKDSAELFVSETQVETNLELYFDHEYIPQDSERIILYRQLDNLQNESELEDYQKALIDRFGPIPKEGQELIRVPRLRWIGHRLGIEKIVLAQDRMSLHLISDPSSLYYSSNAFGKLLQYAALHHRGVQFKQTDKKRIIRIDNIKTVEQAITCLQQIEAINIDNYQKDNA</sequence>
<dbReference type="Pfam" id="PF03461">
    <property type="entry name" value="TRCF"/>
    <property type="match status" value="1"/>
</dbReference>
<comment type="similarity">
    <text evidence="9">In the N-terminal section; belongs to the UvrB family.</text>
</comment>
<dbReference type="PROSITE" id="PS51192">
    <property type="entry name" value="HELICASE_ATP_BIND_1"/>
    <property type="match status" value="1"/>
</dbReference>
<accession>A0ABV9K8T3</accession>
<protein>
    <recommendedName>
        <fullName evidence="9">Transcription-repair-coupling factor</fullName>
        <shortName evidence="9">TRCF</shortName>
        <ecNumber evidence="9">3.6.4.-</ecNumber>
    </recommendedName>
</protein>
<dbReference type="InterPro" id="IPR037235">
    <property type="entry name" value="TRCF-like_C_D7"/>
</dbReference>
<evidence type="ECO:0000313" key="13">
    <source>
        <dbReference type="Proteomes" id="UP001596020"/>
    </source>
</evidence>
<dbReference type="SMART" id="SM00490">
    <property type="entry name" value="HELICc"/>
    <property type="match status" value="1"/>
</dbReference>
<dbReference type="InterPro" id="IPR027417">
    <property type="entry name" value="P-loop_NTPase"/>
</dbReference>
<feature type="domain" description="Helicase C-terminal" evidence="11">
    <location>
        <begin position="762"/>
        <end position="916"/>
    </location>
</feature>
<dbReference type="PANTHER" id="PTHR47964">
    <property type="entry name" value="ATP-DEPENDENT DNA HELICASE HOMOLOG RECG, CHLOROPLASTIC"/>
    <property type="match status" value="1"/>
</dbReference>
<dbReference type="EMBL" id="JBHSGO010000199">
    <property type="protein sequence ID" value="MFC4666418.1"/>
    <property type="molecule type" value="Genomic_DNA"/>
</dbReference>
<dbReference type="SMART" id="SM00982">
    <property type="entry name" value="TRCF"/>
    <property type="match status" value="1"/>
</dbReference>
<organism evidence="12 13">
    <name type="scientific">Falsiporphyromonas endometrii</name>
    <dbReference type="NCBI Taxonomy" id="1387297"/>
    <lineage>
        <taxon>Bacteria</taxon>
        <taxon>Pseudomonadati</taxon>
        <taxon>Bacteroidota</taxon>
        <taxon>Bacteroidia</taxon>
        <taxon>Bacteroidales</taxon>
        <taxon>Porphyromonadaceae</taxon>
        <taxon>Falsiporphyromonas</taxon>
    </lineage>
</organism>
<dbReference type="Gene3D" id="3.30.2060.10">
    <property type="entry name" value="Penicillin-binding protein 1b domain"/>
    <property type="match status" value="1"/>
</dbReference>
<dbReference type="Pfam" id="PF02559">
    <property type="entry name" value="CarD_TRCF_RID"/>
    <property type="match status" value="1"/>
</dbReference>
<gene>
    <name evidence="9 12" type="primary">mfd</name>
    <name evidence="12" type="ORF">ACFO3G_07390</name>
</gene>
<dbReference type="PANTHER" id="PTHR47964:SF1">
    <property type="entry name" value="ATP-DEPENDENT DNA HELICASE HOMOLOG RECG, CHLOROPLASTIC"/>
    <property type="match status" value="1"/>
</dbReference>
<dbReference type="Gene3D" id="3.40.50.11180">
    <property type="match status" value="1"/>
</dbReference>
<keyword evidence="3 9" id="KW-0227">DNA damage</keyword>
<name>A0ABV9K8T3_9PORP</name>
<dbReference type="SMART" id="SM01058">
    <property type="entry name" value="CarD_TRCF"/>
    <property type="match status" value="1"/>
</dbReference>
<reference evidence="13" key="1">
    <citation type="journal article" date="2019" name="Int. J. Syst. Evol. Microbiol.">
        <title>The Global Catalogue of Microorganisms (GCM) 10K type strain sequencing project: providing services to taxonomists for standard genome sequencing and annotation.</title>
        <authorList>
            <consortium name="The Broad Institute Genomics Platform"/>
            <consortium name="The Broad Institute Genome Sequencing Center for Infectious Disease"/>
            <person name="Wu L."/>
            <person name="Ma J."/>
        </authorList>
    </citation>
    <scope>NUCLEOTIDE SEQUENCE [LARGE SCALE GENOMIC DNA]</scope>
    <source>
        <strain evidence="13">CGMCC 4.7357</strain>
    </source>
</reference>
<keyword evidence="8 9" id="KW-0234">DNA repair</keyword>
<dbReference type="PROSITE" id="PS51194">
    <property type="entry name" value="HELICASE_CTER"/>
    <property type="match status" value="1"/>
</dbReference>
<keyword evidence="5" id="KW-0347">Helicase</keyword>
<dbReference type="Proteomes" id="UP001596020">
    <property type="component" value="Unassembled WGS sequence"/>
</dbReference>
<dbReference type="Gene3D" id="2.40.10.170">
    <property type="match status" value="1"/>
</dbReference>
<evidence type="ECO:0000256" key="7">
    <source>
        <dbReference type="ARBA" id="ARBA00023125"/>
    </source>
</evidence>
<dbReference type="InterPro" id="IPR014001">
    <property type="entry name" value="Helicase_ATP-bd"/>
</dbReference>
<keyword evidence="6 9" id="KW-0067">ATP-binding</keyword>
<dbReference type="NCBIfam" id="TIGR00580">
    <property type="entry name" value="mfd"/>
    <property type="match status" value="1"/>
</dbReference>
<evidence type="ECO:0000256" key="8">
    <source>
        <dbReference type="ARBA" id="ARBA00023204"/>
    </source>
</evidence>
<dbReference type="InterPro" id="IPR011545">
    <property type="entry name" value="DEAD/DEAH_box_helicase_dom"/>
</dbReference>
<evidence type="ECO:0000256" key="6">
    <source>
        <dbReference type="ARBA" id="ARBA00022840"/>
    </source>
</evidence>
<dbReference type="Gene3D" id="3.90.1150.50">
    <property type="entry name" value="Transcription-repair-coupling factor, D7 domain"/>
    <property type="match status" value="1"/>
</dbReference>
<evidence type="ECO:0000256" key="2">
    <source>
        <dbReference type="ARBA" id="ARBA00022741"/>
    </source>
</evidence>
<proteinExistence type="inferred from homology"/>
<dbReference type="SUPFAM" id="SSF52540">
    <property type="entry name" value="P-loop containing nucleoside triphosphate hydrolases"/>
    <property type="match status" value="4"/>
</dbReference>
<dbReference type="HAMAP" id="MF_00969">
    <property type="entry name" value="TRCF"/>
    <property type="match status" value="1"/>
</dbReference>
<comment type="similarity">
    <text evidence="9">In the C-terminal section; belongs to the helicase family. RecG subfamily.</text>
</comment>
<feature type="domain" description="Helicase ATP-binding" evidence="10">
    <location>
        <begin position="580"/>
        <end position="741"/>
    </location>
</feature>
<dbReference type="InterPro" id="IPR041471">
    <property type="entry name" value="UvrB_inter"/>
</dbReference>
<keyword evidence="4 9" id="KW-0378">Hydrolase</keyword>
<keyword evidence="13" id="KW-1185">Reference proteome</keyword>
<evidence type="ECO:0000256" key="3">
    <source>
        <dbReference type="ARBA" id="ARBA00022763"/>
    </source>
</evidence>
<dbReference type="InterPro" id="IPR003711">
    <property type="entry name" value="CarD-like/TRCF_RID"/>
</dbReference>
<dbReference type="CDD" id="cd17991">
    <property type="entry name" value="DEXHc_TRCF"/>
    <property type="match status" value="1"/>
</dbReference>